<protein>
    <recommendedName>
        <fullName evidence="1">PilZ domain-containing protein</fullName>
    </recommendedName>
</protein>
<proteinExistence type="predicted"/>
<sequence length="195" mass="22397">MITLSVNDVSQFSYDNQVVSVAVKFRSKDLVYLEILNPEEVMRLPPENTTIFLFWQWQTTLWKQQAVIQRIDQSPTLLIIATTQGDPVGVENRRNRRYRLRIPVYIPQGTFKLKKIATETEDISIDGLRCLVPTPIREGSAITLLLELPGRAVKISGTVLRCRPTPASNIFDMAVRLSPEGHDYQWLRHYLDTQS</sequence>
<dbReference type="SUPFAM" id="SSF141371">
    <property type="entry name" value="PilZ domain-like"/>
    <property type="match status" value="1"/>
</dbReference>
<gene>
    <name evidence="2" type="ORF">C7B43_20495</name>
</gene>
<dbReference type="Pfam" id="PF07238">
    <property type="entry name" value="PilZ"/>
    <property type="match status" value="1"/>
</dbReference>
<dbReference type="GO" id="GO:0035438">
    <property type="term" value="F:cyclic-di-GMP binding"/>
    <property type="evidence" value="ECO:0007669"/>
    <property type="project" value="InterPro"/>
</dbReference>
<dbReference type="Proteomes" id="UP000242699">
    <property type="component" value="Unassembled WGS sequence"/>
</dbReference>
<feature type="domain" description="PilZ" evidence="1">
    <location>
        <begin position="91"/>
        <end position="191"/>
    </location>
</feature>
<dbReference type="EMBL" id="PXYT01000103">
    <property type="protein sequence ID" value="PSR22827.1"/>
    <property type="molecule type" value="Genomic_DNA"/>
</dbReference>
<dbReference type="Gene3D" id="2.40.10.220">
    <property type="entry name" value="predicted glycosyltransferase like domains"/>
    <property type="match status" value="1"/>
</dbReference>
<evidence type="ECO:0000313" key="2">
    <source>
        <dbReference type="EMBL" id="PSR22827.1"/>
    </source>
</evidence>
<reference evidence="2 3" key="1">
    <citation type="journal article" date="2014" name="BMC Genomics">
        <title>Comparison of environmental and isolate Sulfobacillus genomes reveals diverse carbon, sulfur, nitrogen, and hydrogen metabolisms.</title>
        <authorList>
            <person name="Justice N.B."/>
            <person name="Norman A."/>
            <person name="Brown C.T."/>
            <person name="Singh A."/>
            <person name="Thomas B.C."/>
            <person name="Banfield J.F."/>
        </authorList>
    </citation>
    <scope>NUCLEOTIDE SEQUENCE [LARGE SCALE GENOMIC DNA]</scope>
    <source>
        <strain evidence="2">AMDSBA1</strain>
    </source>
</reference>
<accession>A0A2T2WKS6</accession>
<evidence type="ECO:0000313" key="3">
    <source>
        <dbReference type="Proteomes" id="UP000242699"/>
    </source>
</evidence>
<name>A0A2T2WKS6_9FIRM</name>
<dbReference type="AlphaFoldDB" id="A0A2T2WKS6"/>
<dbReference type="InterPro" id="IPR009875">
    <property type="entry name" value="PilZ_domain"/>
</dbReference>
<comment type="caution">
    <text evidence="2">The sequence shown here is derived from an EMBL/GenBank/DDBJ whole genome shotgun (WGS) entry which is preliminary data.</text>
</comment>
<organism evidence="2 3">
    <name type="scientific">Sulfobacillus benefaciens</name>
    <dbReference type="NCBI Taxonomy" id="453960"/>
    <lineage>
        <taxon>Bacteria</taxon>
        <taxon>Bacillati</taxon>
        <taxon>Bacillota</taxon>
        <taxon>Clostridia</taxon>
        <taxon>Eubacteriales</taxon>
        <taxon>Clostridiales Family XVII. Incertae Sedis</taxon>
        <taxon>Sulfobacillus</taxon>
    </lineage>
</organism>
<evidence type="ECO:0000259" key="1">
    <source>
        <dbReference type="Pfam" id="PF07238"/>
    </source>
</evidence>